<dbReference type="Pfam" id="PF00646">
    <property type="entry name" value="F-box"/>
    <property type="match status" value="1"/>
</dbReference>
<dbReference type="SUPFAM" id="SSF81383">
    <property type="entry name" value="F-box domain"/>
    <property type="match status" value="1"/>
</dbReference>
<reference evidence="2 3" key="1">
    <citation type="journal article" date="2020" name="Fungal Divers.">
        <title>Resolving the Mortierellaceae phylogeny through synthesis of multi-gene phylogenetics and phylogenomics.</title>
        <authorList>
            <person name="Vandepol N."/>
            <person name="Liber J."/>
            <person name="Desiro A."/>
            <person name="Na H."/>
            <person name="Kennedy M."/>
            <person name="Barry K."/>
            <person name="Grigoriev I.V."/>
            <person name="Miller A.N."/>
            <person name="O'Donnell K."/>
            <person name="Stajich J.E."/>
            <person name="Bonito G."/>
        </authorList>
    </citation>
    <scope>NUCLEOTIDE SEQUENCE [LARGE SCALE GENOMIC DNA]</scope>
    <source>
        <strain evidence="2 3">AD045</strain>
    </source>
</reference>
<keyword evidence="3" id="KW-1185">Reference proteome</keyword>
<gene>
    <name evidence="2" type="ORF">BGZ96_004524</name>
</gene>
<proteinExistence type="predicted"/>
<comment type="caution">
    <text evidence="2">The sequence shown here is derived from an EMBL/GenBank/DDBJ whole genome shotgun (WGS) entry which is preliminary data.</text>
</comment>
<accession>A0ABQ7K6F5</accession>
<organism evidence="2 3">
    <name type="scientific">Linnemannia gamsii</name>
    <dbReference type="NCBI Taxonomy" id="64522"/>
    <lineage>
        <taxon>Eukaryota</taxon>
        <taxon>Fungi</taxon>
        <taxon>Fungi incertae sedis</taxon>
        <taxon>Mucoromycota</taxon>
        <taxon>Mortierellomycotina</taxon>
        <taxon>Mortierellomycetes</taxon>
        <taxon>Mortierellales</taxon>
        <taxon>Mortierellaceae</taxon>
        <taxon>Linnemannia</taxon>
    </lineage>
</organism>
<protein>
    <recommendedName>
        <fullName evidence="1">F-box domain-containing protein</fullName>
    </recommendedName>
</protein>
<dbReference type="InterPro" id="IPR001810">
    <property type="entry name" value="F-box_dom"/>
</dbReference>
<dbReference type="InterPro" id="IPR036047">
    <property type="entry name" value="F-box-like_dom_sf"/>
</dbReference>
<sequence>MTTQSPNKTAPPNSSLFRSKKFIKIQHSKTRTNVFSSQEFAFSIPEVLEHILSFLSLQTRQNSARMVCKQWYAVCKDLIPTTHTWILRLTPNGTTNDNRDDDLTIRDQISSANNINLQISEGNNITTLAPQQRLISWAAMMDTLSSIFHEHSHRQLRSKLRRLHLQEGVLGDFATQLPQLPHLATLTILRIDTVAKWDIVHLFTIYKTCPNLEELSVKPTRTAECASPRSFYAMDQLPLASSQEHTLIKGYDSLPVLARLLKCSLYDVTVSLPALRVFLKASPRLSKLVLARCTHVVRQGQDNTFFDPSYGHNHQGLGIIRLVGVHCPNLENFHLSISSTTGFGLESQEVVSTLETFPHIGACNLTDERFNSVLLKSLNAAGLINQITTLNLLPTRSNACQAQAIPLRQILCSFKHLIHLRAPTAVYYLEDMDLHDVLGQLRELAPNKSPDFADRHYHIPTDDLAIAHQYIWVCRGLKTLHMALSHRASRSSYSAESSLIIFGFLSRMTPRLQELHLTRYTVNLSFQGGLSLLTRLQDLERIRIVLDHCPCWAESALAWLEPTPPSALDRLKYSGLHRRKMRKDLWRHYKGISSPAVTATGSMLVARGRELGMDLSKVGYPDDILEWMDERYKGKGISTTGAPSCRKKRDSSLSKLQSFQVETPQGRKSESLEKAEKYVGRVRPDVDVRLCRPRDDEYYLTTLKLY</sequence>
<evidence type="ECO:0000259" key="1">
    <source>
        <dbReference type="Pfam" id="PF00646"/>
    </source>
</evidence>
<dbReference type="Proteomes" id="UP001194696">
    <property type="component" value="Unassembled WGS sequence"/>
</dbReference>
<evidence type="ECO:0000313" key="3">
    <source>
        <dbReference type="Proteomes" id="UP001194696"/>
    </source>
</evidence>
<dbReference type="EMBL" id="JAAAIM010000210">
    <property type="protein sequence ID" value="KAG0292109.1"/>
    <property type="molecule type" value="Genomic_DNA"/>
</dbReference>
<dbReference type="InterPro" id="IPR032675">
    <property type="entry name" value="LRR_dom_sf"/>
</dbReference>
<name>A0ABQ7K6F5_9FUNG</name>
<dbReference type="SUPFAM" id="SSF52047">
    <property type="entry name" value="RNI-like"/>
    <property type="match status" value="1"/>
</dbReference>
<evidence type="ECO:0000313" key="2">
    <source>
        <dbReference type="EMBL" id="KAG0292109.1"/>
    </source>
</evidence>
<dbReference type="Gene3D" id="1.20.1280.50">
    <property type="match status" value="1"/>
</dbReference>
<feature type="domain" description="F-box" evidence="1">
    <location>
        <begin position="45"/>
        <end position="79"/>
    </location>
</feature>
<dbReference type="Gene3D" id="3.80.10.10">
    <property type="entry name" value="Ribonuclease Inhibitor"/>
    <property type="match status" value="1"/>
</dbReference>